<proteinExistence type="predicted"/>
<dbReference type="Proteomes" id="UP000244073">
    <property type="component" value="Unassembled WGS sequence"/>
</dbReference>
<dbReference type="VEuPathDB" id="FungiDB:P175DRAFT_0534658"/>
<sequence length="240" mass="26631">MTDTDDDRLDRKLKKHPEITLRTGTQGRKRWVIPVIPVMRIGFGAKLGKARRMIQDGATICHIWSSTPAPAVLARLFTRVYAIEFQPTLLRTPGCLAACDFVPHEPTHPTIFLVSFPDDDLRSMAGFTNVAVGVIVPEARCFCLSGYPYFIRVSILELTINLQFSTDFHATVHNLRDSTLYRFRVTLRGAACTAASMVIPLQHSLHVFVARNMPLGATSAIDNTSRRKSAAVRQIAVPGT</sequence>
<comment type="caution">
    <text evidence="1">The sequence shown here is derived from an EMBL/GenBank/DDBJ whole genome shotgun (WGS) entry which is preliminary data.</text>
</comment>
<organism evidence="1 2">
    <name type="scientific">Aspergillus ochraceoroseus IBT 24754</name>
    <dbReference type="NCBI Taxonomy" id="1392256"/>
    <lineage>
        <taxon>Eukaryota</taxon>
        <taxon>Fungi</taxon>
        <taxon>Dikarya</taxon>
        <taxon>Ascomycota</taxon>
        <taxon>Pezizomycotina</taxon>
        <taxon>Eurotiomycetes</taxon>
        <taxon>Eurotiomycetidae</taxon>
        <taxon>Eurotiales</taxon>
        <taxon>Aspergillaceae</taxon>
        <taxon>Aspergillus</taxon>
        <taxon>Aspergillus subgen. Nidulantes</taxon>
    </lineage>
</organism>
<evidence type="ECO:0000313" key="2">
    <source>
        <dbReference type="Proteomes" id="UP000244073"/>
    </source>
</evidence>
<dbReference type="RefSeq" id="XP_040750272.1">
    <property type="nucleotide sequence ID" value="XM_040900155.1"/>
</dbReference>
<reference evidence="1 2" key="1">
    <citation type="journal article" date="2018" name="Proc. Natl. Acad. Sci. U.S.A.">
        <title>Linking secondary metabolites to gene clusters through genome sequencing of six diverse Aspergillus species.</title>
        <authorList>
            <person name="Kaerboelling I."/>
            <person name="Vesth T.C."/>
            <person name="Frisvad J.C."/>
            <person name="Nybo J.L."/>
            <person name="Theobald S."/>
            <person name="Kuo A."/>
            <person name="Bowyer P."/>
            <person name="Matsuda Y."/>
            <person name="Mondo S."/>
            <person name="Lyhne E.K."/>
            <person name="Kogle M.E."/>
            <person name="Clum A."/>
            <person name="Lipzen A."/>
            <person name="Salamov A."/>
            <person name="Ngan C.Y."/>
            <person name="Daum C."/>
            <person name="Chiniquy J."/>
            <person name="Barry K."/>
            <person name="LaButti K."/>
            <person name="Haridas S."/>
            <person name="Simmons B.A."/>
            <person name="Magnuson J.K."/>
            <person name="Mortensen U.H."/>
            <person name="Larsen T.O."/>
            <person name="Grigoriev I.V."/>
            <person name="Baker S.E."/>
            <person name="Andersen M.R."/>
        </authorList>
    </citation>
    <scope>NUCLEOTIDE SEQUENCE [LARGE SCALE GENOMIC DNA]</scope>
    <source>
        <strain evidence="1 2">IBT 24754</strain>
    </source>
</reference>
<accession>A0A2T5LRH4</accession>
<gene>
    <name evidence="1" type="ORF">P175DRAFT_0534658</name>
</gene>
<name>A0A2T5LRH4_9EURO</name>
<dbReference type="GeneID" id="63817037"/>
<evidence type="ECO:0000313" key="1">
    <source>
        <dbReference type="EMBL" id="PTU18880.1"/>
    </source>
</evidence>
<dbReference type="AlphaFoldDB" id="A0A2T5LRH4"/>
<dbReference type="EMBL" id="MSFN02000007">
    <property type="protein sequence ID" value="PTU18880.1"/>
    <property type="molecule type" value="Genomic_DNA"/>
</dbReference>
<protein>
    <submittedName>
        <fullName evidence="1">Uncharacterized protein</fullName>
    </submittedName>
</protein>